<evidence type="ECO:0000256" key="6">
    <source>
        <dbReference type="SAM" id="Phobius"/>
    </source>
</evidence>
<evidence type="ECO:0000256" key="4">
    <source>
        <dbReference type="ARBA" id="ARBA00023136"/>
    </source>
</evidence>
<dbReference type="Proteomes" id="UP000730481">
    <property type="component" value="Unassembled WGS sequence"/>
</dbReference>
<keyword evidence="10" id="KW-0418">Kinase</keyword>
<dbReference type="AlphaFoldDB" id="A0A9P5AV56"/>
<evidence type="ECO:0000313" key="11">
    <source>
        <dbReference type="Proteomes" id="UP000730481"/>
    </source>
</evidence>
<dbReference type="OrthoDB" id="68611at2759"/>
<feature type="domain" description="Putative ER transporter 6TM N-terminal" evidence="8">
    <location>
        <begin position="30"/>
        <end position="104"/>
    </location>
</feature>
<feature type="domain" description="Putative ER transporter 6TM N-terminal" evidence="8">
    <location>
        <begin position="114"/>
        <end position="229"/>
    </location>
</feature>
<dbReference type="InterPro" id="IPR018823">
    <property type="entry name" value="ArAE_2_N"/>
</dbReference>
<sequence>MKSPIMKDLMKRLRKLAIVIWLDTETNDLWKQIVKCSIACIVSVIAVMTPQAVKVLGPSTFLAPMATVFAHPGQRLGTMIESLLMLLLGTLSGLAWSILGLYLSSFVYDANPSGAHAICAIFLAIAAMVHGYIRSASPRMFLFVAFYLIACLISLLGGYNEVSIELFTHVYYPMMVGVGISVVVNLVMFPELSSSYLGLSAIDALCETMDTLTRATHWFITPGGDSEEESNTIALTMTDTVKSLPEKPKRKKGRFRKWLDQFPNPFRPSKNRYSASTVSVGLTTLKSLANSKASLRARLARCKAAQKEVNFETSLSALPPSSMKPLSTSHMGNLVQNTIRIIGACENKFIVLQNDNNSEDESDSDLSEPSGIKRMNTFDDYLQRVEESKPLREIEASSASLLESIIGRIREPVEEFEASLKEAVRLVIVCVAYCYDVRRLPSGSPAPRGIHLHELDFRIDLFMEAITNFDASCSMELRRSGMDKSGYSTDFMPRMETFLISSFVLSIRQAAMYVLDMLHHVRKTVEQRQTRHDRATIWFPKHVDFRQWLLTGGESDGFVLPETARKEARRGKSTTNKSKNKAHQSKKDSNPAEPKGKDEEKGIRFAEPVLHTREERNFEEKQPRENPQPQDSSMVLRIRGSAADALEWMQDSDHLKYALKLTLAIMLLSWPAFVTSTRVWYSVMRGVWAPMQLFLVFEVAIGTSFHVFFIRLCGVLFGSVLGFASASIGGGNRIVMVFILILGIVPSFYVQLGTRYVKAGMISTVTMVVIGLAAMNGPDSSYTYFYKRLCAFLIGGTTALVIELTLYPVRARDRLVESLAASVRQIQNMQAAMAVGLDEPTKPDFRNPGLNKRFCRATNKARGALAAAETFLPFCETEPRLKGDFKPLVPVYKEIFYVLHQIIDRMENVVTLRREYGSSILEDLNPQVHAYRRNVAASIMLVLFTVYEAFVTWKPLPQFIPSSRLAQLRLVNHVREIIASKSGTQTPAGGAPSIFDENGELAEQIAYLITQKRFLSWNASTSGQMEVIEYLEELVQLVKILVGVNDFRSGLLKAPTYSNYRERRHLKRMPLSRMPTTDSRTTGVPADQVPTVESRASGLQRTETIRHASHPRRRFQRREDNEKEIESDSEEDIPMSLQRVGTRLCEDAAVVRRRAMSVNHDHN</sequence>
<feature type="compositionally biased region" description="Basic residues" evidence="5">
    <location>
        <begin position="1107"/>
        <end position="1116"/>
    </location>
</feature>
<feature type="transmembrane region" description="Helical" evidence="6">
    <location>
        <begin position="83"/>
        <end position="103"/>
    </location>
</feature>
<feature type="compositionally biased region" description="Basic and acidic residues" evidence="5">
    <location>
        <begin position="1117"/>
        <end position="1126"/>
    </location>
</feature>
<feature type="region of interest" description="Disordered" evidence="5">
    <location>
        <begin position="1092"/>
        <end position="1132"/>
    </location>
</feature>
<dbReference type="Pfam" id="PF10334">
    <property type="entry name" value="BRE4"/>
    <property type="match status" value="1"/>
</dbReference>
<feature type="domain" description="DUF2421" evidence="7">
    <location>
        <begin position="852"/>
        <end position="1043"/>
    </location>
</feature>
<feature type="transmembrane region" description="Helical" evidence="6">
    <location>
        <begin position="734"/>
        <end position="752"/>
    </location>
</feature>
<dbReference type="GO" id="GO:0016301">
    <property type="term" value="F:kinase activity"/>
    <property type="evidence" value="ECO:0007669"/>
    <property type="project" value="UniProtKB-KW"/>
</dbReference>
<dbReference type="Pfam" id="PF10337">
    <property type="entry name" value="ArAE_2_N"/>
    <property type="match status" value="2"/>
</dbReference>
<keyword evidence="2 6" id="KW-0812">Transmembrane</keyword>
<dbReference type="Pfam" id="PF13515">
    <property type="entry name" value="FUSC_2"/>
    <property type="match status" value="1"/>
</dbReference>
<comment type="subcellular location">
    <subcellularLocation>
        <location evidence="1">Membrane</location>
        <topology evidence="1">Multi-pass membrane protein</topology>
    </subcellularLocation>
</comment>
<dbReference type="InterPro" id="IPR049453">
    <property type="entry name" value="Memb_transporter_dom"/>
</dbReference>
<feature type="transmembrane region" description="Helical" evidence="6">
    <location>
        <begin position="657"/>
        <end position="673"/>
    </location>
</feature>
<dbReference type="InterPro" id="IPR023244">
    <property type="entry name" value="Brefeldin_A-sensitivity_4"/>
</dbReference>
<evidence type="ECO:0000313" key="10">
    <source>
        <dbReference type="EMBL" id="KAF4345349.1"/>
    </source>
</evidence>
<feature type="transmembrane region" description="Helical" evidence="6">
    <location>
        <begin position="171"/>
        <end position="189"/>
    </location>
</feature>
<keyword evidence="11" id="KW-1185">Reference proteome</keyword>
<name>A0A9P5AV56_9HYPO</name>
<feature type="transmembrane region" description="Helical" evidence="6">
    <location>
        <begin position="759"/>
        <end position="778"/>
    </location>
</feature>
<dbReference type="PANTHER" id="PTHR37994:SF4">
    <property type="entry name" value="ER TRANSPORTER 6TM N-TERMINAL DOMAIN-CONTAINING PROTEIN-RELATED"/>
    <property type="match status" value="1"/>
</dbReference>
<evidence type="ECO:0000256" key="2">
    <source>
        <dbReference type="ARBA" id="ARBA00022692"/>
    </source>
</evidence>
<keyword evidence="4 6" id="KW-0472">Membrane</keyword>
<protein>
    <submittedName>
        <fullName evidence="10">Lactobacillus histidine kinase</fullName>
    </submittedName>
</protein>
<feature type="compositionally biased region" description="Basic residues" evidence="5">
    <location>
        <begin position="567"/>
        <end position="584"/>
    </location>
</feature>
<accession>A0A9P5AV56</accession>
<dbReference type="InterPro" id="IPR018820">
    <property type="entry name" value="BRE4-related_DUF2421"/>
</dbReference>
<comment type="caution">
    <text evidence="10">The sequence shown here is derived from an EMBL/GenBank/DDBJ whole genome shotgun (WGS) entry which is preliminary data.</text>
</comment>
<evidence type="ECO:0000259" key="9">
    <source>
        <dbReference type="Pfam" id="PF13515"/>
    </source>
</evidence>
<feature type="compositionally biased region" description="Basic and acidic residues" evidence="5">
    <location>
        <begin position="585"/>
        <end position="624"/>
    </location>
</feature>
<dbReference type="GO" id="GO:0015743">
    <property type="term" value="P:malate transport"/>
    <property type="evidence" value="ECO:0007669"/>
    <property type="project" value="InterPro"/>
</dbReference>
<evidence type="ECO:0000259" key="8">
    <source>
        <dbReference type="Pfam" id="PF10337"/>
    </source>
</evidence>
<dbReference type="PRINTS" id="PR02047">
    <property type="entry name" value="BREFELDNASP4"/>
</dbReference>
<feature type="transmembrane region" description="Helical" evidence="6">
    <location>
        <begin position="708"/>
        <end position="728"/>
    </location>
</feature>
<evidence type="ECO:0000256" key="1">
    <source>
        <dbReference type="ARBA" id="ARBA00004141"/>
    </source>
</evidence>
<evidence type="ECO:0000256" key="3">
    <source>
        <dbReference type="ARBA" id="ARBA00022989"/>
    </source>
</evidence>
<keyword evidence="10" id="KW-0808">Transferase</keyword>
<feature type="transmembrane region" description="Helical" evidence="6">
    <location>
        <begin position="115"/>
        <end position="133"/>
    </location>
</feature>
<feature type="region of interest" description="Disordered" evidence="5">
    <location>
        <begin position="560"/>
        <end position="634"/>
    </location>
</feature>
<gene>
    <name evidence="10" type="ORF">FBEOM_650</name>
</gene>
<dbReference type="EMBL" id="PVQB02000027">
    <property type="protein sequence ID" value="KAF4345349.1"/>
    <property type="molecule type" value="Genomic_DNA"/>
</dbReference>
<dbReference type="PANTHER" id="PTHR37994">
    <property type="entry name" value="ARAE_2_N DOMAIN-CONTAINING PROTEIN-RELATED"/>
    <property type="match status" value="1"/>
</dbReference>
<feature type="transmembrane region" description="Helical" evidence="6">
    <location>
        <begin position="140"/>
        <end position="159"/>
    </location>
</feature>
<proteinExistence type="predicted"/>
<evidence type="ECO:0000259" key="7">
    <source>
        <dbReference type="Pfam" id="PF10334"/>
    </source>
</evidence>
<keyword evidence="3 6" id="KW-1133">Transmembrane helix</keyword>
<reference evidence="10" key="2">
    <citation type="submission" date="2020-02" db="EMBL/GenBank/DDBJ databases">
        <title>Identification and distribution of gene clusters putatively required for synthesis of sphingolipid metabolism inhibitors in phylogenetically diverse species of the filamentous fungus Fusarium.</title>
        <authorList>
            <person name="Kim H.-S."/>
            <person name="Busman M."/>
            <person name="Brown D.W."/>
            <person name="Divon H."/>
            <person name="Uhlig S."/>
            <person name="Proctor R.H."/>
        </authorList>
    </citation>
    <scope>NUCLEOTIDE SEQUENCE</scope>
    <source>
        <strain evidence="10">NRRL 25174</strain>
    </source>
</reference>
<evidence type="ECO:0000256" key="5">
    <source>
        <dbReference type="SAM" id="MobiDB-lite"/>
    </source>
</evidence>
<feature type="domain" description="Integral membrane bound transporter" evidence="9">
    <location>
        <begin position="680"/>
        <end position="802"/>
    </location>
</feature>
<feature type="transmembrane region" description="Helical" evidence="6">
    <location>
        <begin position="784"/>
        <end position="806"/>
    </location>
</feature>
<organism evidence="10 11">
    <name type="scientific">Fusarium beomiforme</name>
    <dbReference type="NCBI Taxonomy" id="44412"/>
    <lineage>
        <taxon>Eukaryota</taxon>
        <taxon>Fungi</taxon>
        <taxon>Dikarya</taxon>
        <taxon>Ascomycota</taxon>
        <taxon>Pezizomycotina</taxon>
        <taxon>Sordariomycetes</taxon>
        <taxon>Hypocreomycetidae</taxon>
        <taxon>Hypocreales</taxon>
        <taxon>Nectriaceae</taxon>
        <taxon>Fusarium</taxon>
        <taxon>Fusarium burgessii species complex</taxon>
    </lineage>
</organism>
<reference evidence="10" key="1">
    <citation type="journal article" date="2017" name="Mycologia">
        <title>Fusarium algeriense, sp. nov., a novel toxigenic crown rot pathogen of durum wheat from Algeria is nested in the Fusarium burgessii species complex.</title>
        <authorList>
            <person name="Laraba I."/>
            <person name="Keddad A."/>
            <person name="Boureghda H."/>
            <person name="Abdallah N."/>
            <person name="Vaughan M.M."/>
            <person name="Proctor R.H."/>
            <person name="Busman M."/>
            <person name="O'Donnell K."/>
        </authorList>
    </citation>
    <scope>NUCLEOTIDE SEQUENCE</scope>
    <source>
        <strain evidence="10">NRRL 25174</strain>
    </source>
</reference>
<dbReference type="GO" id="GO:0016020">
    <property type="term" value="C:membrane"/>
    <property type="evidence" value="ECO:0007669"/>
    <property type="project" value="UniProtKB-SubCell"/>
</dbReference>